<evidence type="ECO:0000313" key="2">
    <source>
        <dbReference type="Proteomes" id="UP000391834"/>
    </source>
</evidence>
<dbReference type="AlphaFoldDB" id="A0A5M4B4M0"/>
<sequence length="403" mass="46294">MYTYFKFFILAASVLLWGCGSSSQKTEKTNNSRVEKPAKTDHIDLPEKGEDILAVSSFADTVLYIPLETTPQSLIRKIFQIQLIGDKILLDCNDKLLLYSQSGKFIRQIGQKGNGPGEYNYVCNSVARGDTIYISPTNKQTIIKYLLNGDFVGEKLLPGHFRMSWFDMTPDGEFVSYADLARGKLDVLDKNLSKINQLIINHNAPVSTPPTIYRNMYDYSLQNGSERRLLFTDYMSDTIWDISKGRKKVGYVLNMGDKILPEKYRFERFGFDHKAWMKAAAPYQKIKMVETPDYLFLFQKGWTTEKILNTIYIYNRADNTIKRYDTPYIYDDLVGKRNLNVLYSSHDCLMAVVNPFELKPELEKEQVEGQTGKDAPSPAWLKQMSKVKEDDNPILVIIHPKVN</sequence>
<gene>
    <name evidence="1" type="ORF">PbJCM13498_39650</name>
</gene>
<dbReference type="OrthoDB" id="1026594at2"/>
<dbReference type="Pfam" id="PF17170">
    <property type="entry name" value="DUF5128"/>
    <property type="match status" value="1"/>
</dbReference>
<dbReference type="Proteomes" id="UP000391834">
    <property type="component" value="Unassembled WGS sequence"/>
</dbReference>
<reference evidence="1 2" key="1">
    <citation type="submission" date="2019-10" db="EMBL/GenBank/DDBJ databases">
        <title>Prolixibacter strains distinguished by the presence of nitrate reductase genes were adept at nitrate-dependent anaerobic corrosion of metallic iron and carbon steel.</title>
        <authorList>
            <person name="Iino T."/>
            <person name="Shono N."/>
            <person name="Ito K."/>
            <person name="Nakamura R."/>
            <person name="Sueoka K."/>
            <person name="Harayama S."/>
            <person name="Ohkuma M."/>
        </authorList>
    </citation>
    <scope>NUCLEOTIDE SEQUENCE [LARGE SCALE GENOMIC DNA]</scope>
    <source>
        <strain evidence="1 2">JCM 13498</strain>
    </source>
</reference>
<dbReference type="RefSeq" id="WP_025864924.1">
    <property type="nucleotide sequence ID" value="NZ_BLAX01000001.1"/>
</dbReference>
<name>A0A5M4B4M0_9BACT</name>
<organism evidence="1 2">
    <name type="scientific">Prolixibacter bellariivorans</name>
    <dbReference type="NCBI Taxonomy" id="314319"/>
    <lineage>
        <taxon>Bacteria</taxon>
        <taxon>Pseudomonadati</taxon>
        <taxon>Bacteroidota</taxon>
        <taxon>Bacteroidia</taxon>
        <taxon>Marinilabiliales</taxon>
        <taxon>Prolixibacteraceae</taxon>
        <taxon>Prolixibacter</taxon>
    </lineage>
</organism>
<keyword evidence="2" id="KW-1185">Reference proteome</keyword>
<evidence type="ECO:0000313" key="1">
    <source>
        <dbReference type="EMBL" id="GET35102.1"/>
    </source>
</evidence>
<evidence type="ECO:0008006" key="3">
    <source>
        <dbReference type="Google" id="ProtNLM"/>
    </source>
</evidence>
<accession>A0A5M4B4M0</accession>
<dbReference type="SUPFAM" id="SSF63825">
    <property type="entry name" value="YWTD domain"/>
    <property type="match status" value="1"/>
</dbReference>
<dbReference type="EMBL" id="BLAX01000001">
    <property type="protein sequence ID" value="GET35102.1"/>
    <property type="molecule type" value="Genomic_DNA"/>
</dbReference>
<comment type="caution">
    <text evidence="1">The sequence shown here is derived from an EMBL/GenBank/DDBJ whole genome shotgun (WGS) entry which is preliminary data.</text>
</comment>
<protein>
    <recommendedName>
        <fullName evidence="3">6-bladed beta-propeller</fullName>
    </recommendedName>
</protein>
<proteinExistence type="predicted"/>